<gene>
    <name evidence="3" type="primary">LOC139029976</name>
</gene>
<feature type="region of interest" description="Disordered" evidence="1">
    <location>
        <begin position="200"/>
        <end position="251"/>
    </location>
</feature>
<dbReference type="RefSeq" id="XP_070307668.1">
    <property type="nucleotide sequence ID" value="XM_070451567.1"/>
</dbReference>
<proteinExistence type="predicted"/>
<reference evidence="2" key="1">
    <citation type="journal article" date="2022" name="J. Hered.">
        <title>A De Novo Chromosome-Level Genome Assembly of the White-Tailed Deer, Odocoileus Virginianus.</title>
        <authorList>
            <person name="London E.W."/>
            <person name="Roca A.L."/>
            <person name="Novakofski J.E."/>
            <person name="Mateus-Pinilla N.E."/>
        </authorList>
    </citation>
    <scope>NUCLEOTIDE SEQUENCE [LARGE SCALE GENOMIC DNA]</scope>
</reference>
<dbReference type="GeneID" id="139029976"/>
<dbReference type="Proteomes" id="UP001652640">
    <property type="component" value="Chromosome 20"/>
</dbReference>
<accession>A0ABM4GWI0</accession>
<protein>
    <submittedName>
        <fullName evidence="3">Uncharacterized protein</fullName>
    </submittedName>
</protein>
<keyword evidence="2" id="KW-1185">Reference proteome</keyword>
<name>A0ABM4GWI0_ODOVR</name>
<evidence type="ECO:0000256" key="1">
    <source>
        <dbReference type="SAM" id="MobiDB-lite"/>
    </source>
</evidence>
<feature type="compositionally biased region" description="Low complexity" evidence="1">
    <location>
        <begin position="29"/>
        <end position="40"/>
    </location>
</feature>
<feature type="region of interest" description="Disordered" evidence="1">
    <location>
        <begin position="263"/>
        <end position="304"/>
    </location>
</feature>
<organism evidence="2 3">
    <name type="scientific">Odocoileus virginianus</name>
    <name type="common">White-tailed deer</name>
    <dbReference type="NCBI Taxonomy" id="9874"/>
    <lineage>
        <taxon>Eukaryota</taxon>
        <taxon>Metazoa</taxon>
        <taxon>Chordata</taxon>
        <taxon>Craniata</taxon>
        <taxon>Vertebrata</taxon>
        <taxon>Euteleostomi</taxon>
        <taxon>Mammalia</taxon>
        <taxon>Eutheria</taxon>
        <taxon>Laurasiatheria</taxon>
        <taxon>Artiodactyla</taxon>
        <taxon>Ruminantia</taxon>
        <taxon>Pecora</taxon>
        <taxon>Cervidae</taxon>
        <taxon>Odocoileinae</taxon>
        <taxon>Odocoileus</taxon>
    </lineage>
</organism>
<evidence type="ECO:0000313" key="2">
    <source>
        <dbReference type="Proteomes" id="UP001652640"/>
    </source>
</evidence>
<feature type="compositionally biased region" description="Gly residues" evidence="1">
    <location>
        <begin position="18"/>
        <end position="28"/>
    </location>
</feature>
<evidence type="ECO:0000313" key="3">
    <source>
        <dbReference type="RefSeq" id="XP_070307668.1"/>
    </source>
</evidence>
<feature type="compositionally biased region" description="Basic and acidic residues" evidence="1">
    <location>
        <begin position="222"/>
        <end position="241"/>
    </location>
</feature>
<feature type="compositionally biased region" description="Low complexity" evidence="1">
    <location>
        <begin position="290"/>
        <end position="304"/>
    </location>
</feature>
<feature type="region of interest" description="Disordered" evidence="1">
    <location>
        <begin position="1"/>
        <end position="46"/>
    </location>
</feature>
<sequence>MRRRAEKDPVPNAISAEGVGGLGPGRLGPRGSRAGRAARAGGVGRASPWPRASLFCSGSVSGPRAVVWEAGEGRRRRGAVRKRAPLLGLPSVRPRDRGLQRRHPAGRVSPVLCRGHALSSRRLGAQLPAGFTSCFSLAVFCRDPGIWAQTDLPEVYQNPLEEIALPVVSGNSAIRLLPLLFILLFILCLCCCGGQHGSADNETKSQPDFNSSNPRVDFSGENPHDVSVHLPSEEDRQRDMHVSLPTSPLPWPLPQALTPRFVSSQAHPEECPWGSSESSAEPHQDSFTQSELSLPSCSPEESSV</sequence>
<reference evidence="3" key="2">
    <citation type="submission" date="2025-08" db="UniProtKB">
        <authorList>
            <consortium name="RefSeq"/>
        </authorList>
    </citation>
    <scope>IDENTIFICATION</scope>
    <source>
        <tissue evidence="3">Tongue muscle</tissue>
    </source>
</reference>
<feature type="compositionally biased region" description="Polar residues" evidence="1">
    <location>
        <begin position="275"/>
        <end position="289"/>
    </location>
</feature>